<dbReference type="RefSeq" id="WP_078273335.1">
    <property type="nucleotide sequence ID" value="NZ_CP030241.1"/>
</dbReference>
<protein>
    <submittedName>
        <fullName evidence="1">Uncharacterized protein</fullName>
    </submittedName>
</protein>
<accession>A0A1T0A8B0</accession>
<organism evidence="1 4">
    <name type="scientific">Moraxella bovis</name>
    <dbReference type="NCBI Taxonomy" id="476"/>
    <lineage>
        <taxon>Bacteria</taxon>
        <taxon>Pseudomonadati</taxon>
        <taxon>Pseudomonadota</taxon>
        <taxon>Gammaproteobacteria</taxon>
        <taxon>Moraxellales</taxon>
        <taxon>Moraxellaceae</taxon>
        <taxon>Moraxella</taxon>
    </lineage>
</organism>
<dbReference type="GeneID" id="77189266"/>
<dbReference type="EMBL" id="CP087781">
    <property type="protein sequence ID" value="UZA52383.1"/>
    <property type="molecule type" value="Genomic_DNA"/>
</dbReference>
<evidence type="ECO:0000313" key="2">
    <source>
        <dbReference type="EMBL" id="UZA03911.1"/>
    </source>
</evidence>
<evidence type="ECO:0000313" key="4">
    <source>
        <dbReference type="Proteomes" id="UP000254133"/>
    </source>
</evidence>
<dbReference type="Proteomes" id="UP000254133">
    <property type="component" value="Unassembled WGS sequence"/>
</dbReference>
<dbReference type="KEGG" id="mboi:DQF64_04030"/>
<dbReference type="STRING" id="476.B0182_01965"/>
<evidence type="ECO:0000313" key="1">
    <source>
        <dbReference type="EMBL" id="STY92965.1"/>
    </source>
</evidence>
<keyword evidence="6" id="KW-1185">Reference proteome</keyword>
<dbReference type="EMBL" id="UGPZ01000003">
    <property type="protein sequence ID" value="STY92965.1"/>
    <property type="molecule type" value="Genomic_DNA"/>
</dbReference>
<name>A0A1T0A8B0_MORBO</name>
<reference evidence="2 5" key="2">
    <citation type="journal article" date="2022" name="BMC Microbiol.">
        <title>Whole genome sequencing of Moraxella bovis strains from North America reveals two genotypes with different genetic determinants.</title>
        <authorList>
            <person name="Wynn E.L."/>
            <person name="Hille M.M."/>
            <person name="Loy J.D."/>
            <person name="Schuller G."/>
            <person name="Kuhn K.L."/>
            <person name="Dickey A.M."/>
            <person name="Bono J.L."/>
            <person name="Clawson M.L."/>
        </authorList>
    </citation>
    <scope>NUCLEOTIDE SEQUENCE [LARGE SCALE GENOMIC DNA]</scope>
    <source>
        <strain evidence="2">SAM102599</strain>
        <strain evidence="3 5">SAM57978</strain>
    </source>
</reference>
<dbReference type="AlphaFoldDB" id="A0A1T0A8B0"/>
<proteinExistence type="predicted"/>
<dbReference type="Proteomes" id="UP001163632">
    <property type="component" value="Chromosome"/>
</dbReference>
<evidence type="ECO:0000313" key="6">
    <source>
        <dbReference type="Proteomes" id="UP001163632"/>
    </source>
</evidence>
<sequence length="90" mass="10155">MLSIDLGSTSQEFIDWQAVKNALLKGEKISVKQSGQEIGQFLPSFAQSKPMPKKRKLGFMLGEGVIPDDIHWGDDEVMAMFEESFDEKFD</sequence>
<evidence type="ECO:0000313" key="3">
    <source>
        <dbReference type="EMBL" id="UZA52383.1"/>
    </source>
</evidence>
<evidence type="ECO:0000313" key="5">
    <source>
        <dbReference type="Proteomes" id="UP001163283"/>
    </source>
</evidence>
<reference evidence="1 4" key="1">
    <citation type="submission" date="2018-06" db="EMBL/GenBank/DDBJ databases">
        <authorList>
            <consortium name="Pathogen Informatics"/>
            <person name="Doyle S."/>
        </authorList>
    </citation>
    <scope>NUCLEOTIDE SEQUENCE [LARGE SCALE GENOMIC DNA]</scope>
    <source>
        <strain evidence="1 4">NCTC9426</strain>
    </source>
</reference>
<dbReference type="Proteomes" id="UP001163283">
    <property type="component" value="Chromosome"/>
</dbReference>
<dbReference type="EMBL" id="CP087830">
    <property type="protein sequence ID" value="UZA03911.1"/>
    <property type="molecule type" value="Genomic_DNA"/>
</dbReference>
<gene>
    <name evidence="2" type="ORF">LP092_03960</name>
    <name evidence="3" type="ORF">LP129_04360</name>
    <name evidence="1" type="ORF">NCTC9426_01679</name>
</gene>